<proteinExistence type="predicted"/>
<dbReference type="RefSeq" id="WP_303309024.1">
    <property type="nucleotide sequence ID" value="NZ_JAODOP010000001.1"/>
</dbReference>
<gene>
    <name evidence="1" type="ORF">N1F79_02710</name>
</gene>
<evidence type="ECO:0000313" key="1">
    <source>
        <dbReference type="EMBL" id="MEF3832031.1"/>
    </source>
</evidence>
<reference evidence="1 2" key="1">
    <citation type="submission" date="2022-09" db="EMBL/GenBank/DDBJ databases">
        <title>Genome sequencing of Flavivirga sp. MEBiC05379.</title>
        <authorList>
            <person name="Oh H.-M."/>
            <person name="Kwon K.K."/>
            <person name="Park M.J."/>
            <person name="Yang S.-H."/>
        </authorList>
    </citation>
    <scope>NUCLEOTIDE SEQUENCE [LARGE SCALE GENOMIC DNA]</scope>
    <source>
        <strain evidence="1 2">MEBiC05379</strain>
    </source>
</reference>
<name>A0ABU7XNP9_9FLAO</name>
<accession>A0ABU7XNP9</accession>
<protein>
    <recommendedName>
        <fullName evidence="3">Lipocalin-like domain-containing protein</fullName>
    </recommendedName>
</protein>
<sequence>MTLENQVKGQWAIKEITYSGKSYKDQMYTNALIFRENNEVSIPETFHFKKDKNATWKVLENKNSITINTSTTVFDDTFDVEFINRTENDPLGIILKSDTIYIKAYKLLDFHH</sequence>
<organism evidence="1 2">
    <name type="scientific">Flavivirga spongiicola</name>
    <dbReference type="NCBI Taxonomy" id="421621"/>
    <lineage>
        <taxon>Bacteria</taxon>
        <taxon>Pseudomonadati</taxon>
        <taxon>Bacteroidota</taxon>
        <taxon>Flavobacteriia</taxon>
        <taxon>Flavobacteriales</taxon>
        <taxon>Flavobacteriaceae</taxon>
        <taxon>Flavivirga</taxon>
    </lineage>
</organism>
<evidence type="ECO:0008006" key="3">
    <source>
        <dbReference type="Google" id="ProtNLM"/>
    </source>
</evidence>
<evidence type="ECO:0000313" key="2">
    <source>
        <dbReference type="Proteomes" id="UP001337305"/>
    </source>
</evidence>
<keyword evidence="2" id="KW-1185">Reference proteome</keyword>
<dbReference type="Proteomes" id="UP001337305">
    <property type="component" value="Unassembled WGS sequence"/>
</dbReference>
<dbReference type="EMBL" id="JAODOP010000001">
    <property type="protein sequence ID" value="MEF3832031.1"/>
    <property type="molecule type" value="Genomic_DNA"/>
</dbReference>
<comment type="caution">
    <text evidence="1">The sequence shown here is derived from an EMBL/GenBank/DDBJ whole genome shotgun (WGS) entry which is preliminary data.</text>
</comment>